<dbReference type="STRING" id="996342.SAMN05443551_3232"/>
<feature type="transmembrane region" description="Helical" evidence="1">
    <location>
        <begin position="120"/>
        <end position="138"/>
    </location>
</feature>
<keyword evidence="1" id="KW-0812">Transmembrane</keyword>
<keyword evidence="1" id="KW-1133">Transmembrane helix</keyword>
<gene>
    <name evidence="3" type="ORF">SAMN05443551_3232</name>
</gene>
<accession>A0A1M5W3C1</accession>
<evidence type="ECO:0000259" key="2">
    <source>
        <dbReference type="Pfam" id="PF07331"/>
    </source>
</evidence>
<evidence type="ECO:0000256" key="1">
    <source>
        <dbReference type="SAM" id="Phobius"/>
    </source>
</evidence>
<evidence type="ECO:0000313" key="4">
    <source>
        <dbReference type="Proteomes" id="UP000184221"/>
    </source>
</evidence>
<feature type="domain" description="DUF1468" evidence="2">
    <location>
        <begin position="14"/>
        <end position="147"/>
    </location>
</feature>
<name>A0A1M5W3C1_9RHOB</name>
<dbReference type="EMBL" id="FQXC01000004">
    <property type="protein sequence ID" value="SHH82002.1"/>
    <property type="molecule type" value="Genomic_DNA"/>
</dbReference>
<evidence type="ECO:0000313" key="3">
    <source>
        <dbReference type="EMBL" id="SHH82002.1"/>
    </source>
</evidence>
<feature type="transmembrane region" description="Helical" evidence="1">
    <location>
        <begin position="94"/>
        <end position="111"/>
    </location>
</feature>
<reference evidence="3 4" key="1">
    <citation type="submission" date="2016-11" db="EMBL/GenBank/DDBJ databases">
        <authorList>
            <person name="Jaros S."/>
            <person name="Januszkiewicz K."/>
            <person name="Wedrychowicz H."/>
        </authorList>
    </citation>
    <scope>NUCLEOTIDE SEQUENCE [LARGE SCALE GENOMIC DNA]</scope>
    <source>
        <strain evidence="3 4">DSM 29431</strain>
    </source>
</reference>
<keyword evidence="1" id="KW-0472">Membrane</keyword>
<dbReference type="RefSeq" id="WP_072779083.1">
    <property type="nucleotide sequence ID" value="NZ_FQXC01000004.1"/>
</dbReference>
<dbReference type="InterPro" id="IPR009936">
    <property type="entry name" value="DUF1468"/>
</dbReference>
<dbReference type="Pfam" id="PF07331">
    <property type="entry name" value="TctB"/>
    <property type="match status" value="1"/>
</dbReference>
<dbReference type="Proteomes" id="UP000184221">
    <property type="component" value="Unassembled WGS sequence"/>
</dbReference>
<protein>
    <submittedName>
        <fullName evidence="3">Tripartite tricarboxylate transporter TctB family protein</fullName>
    </submittedName>
</protein>
<feature type="transmembrane region" description="Helical" evidence="1">
    <location>
        <begin position="40"/>
        <end position="59"/>
    </location>
</feature>
<organism evidence="3 4">
    <name type="scientific">Marivita hallyeonensis</name>
    <dbReference type="NCBI Taxonomy" id="996342"/>
    <lineage>
        <taxon>Bacteria</taxon>
        <taxon>Pseudomonadati</taxon>
        <taxon>Pseudomonadota</taxon>
        <taxon>Alphaproteobacteria</taxon>
        <taxon>Rhodobacterales</taxon>
        <taxon>Roseobacteraceae</taxon>
        <taxon>Marivita</taxon>
    </lineage>
</organism>
<proteinExistence type="predicted"/>
<keyword evidence="4" id="KW-1185">Reference proteome</keyword>
<sequence>MTRIVNQWRQALVAVLSIGLGAFAISQTNSMSELGRVFPTTASLIAISAGLGVLVQIILRPSADTVANEKIDHFRAGLFAATMLVWALSPDRFGFVPTSSMAVFAVAVITRREPMSKTSILVHAAAGVVLVLGFSLLLSEVLNVRLP</sequence>
<dbReference type="AlphaFoldDB" id="A0A1M5W3C1"/>